<gene>
    <name evidence="2" type="ORF">V2J85_17840</name>
</gene>
<evidence type="ECO:0000313" key="2">
    <source>
        <dbReference type="EMBL" id="MEE4421200.1"/>
    </source>
</evidence>
<feature type="domain" description="DUF397" evidence="1">
    <location>
        <begin position="2"/>
        <end position="39"/>
    </location>
</feature>
<dbReference type="EMBL" id="JAZBJP010000009">
    <property type="protein sequence ID" value="MEE4421200.1"/>
    <property type="molecule type" value="Genomic_DNA"/>
</dbReference>
<dbReference type="RefSeq" id="WP_330822216.1">
    <property type="nucleotide sequence ID" value="NZ_JAZBJP010000009.1"/>
</dbReference>
<proteinExistence type="predicted"/>
<evidence type="ECO:0000313" key="3">
    <source>
        <dbReference type="Proteomes" id="UP001307760"/>
    </source>
</evidence>
<comment type="caution">
    <text evidence="2">The sequence shown here is derived from an EMBL/GenBank/DDBJ whole genome shotgun (WGS) entry which is preliminary data.</text>
</comment>
<accession>A0ABU7NS26</accession>
<name>A0ABU7NS26_9ACTN</name>
<protein>
    <submittedName>
        <fullName evidence="2">DUF397 domain-containing protein</fullName>
    </submittedName>
</protein>
<dbReference type="InterPro" id="IPR007278">
    <property type="entry name" value="DUF397"/>
</dbReference>
<keyword evidence="3" id="KW-1185">Reference proteome</keyword>
<evidence type="ECO:0000259" key="1">
    <source>
        <dbReference type="Pfam" id="PF04149"/>
    </source>
</evidence>
<dbReference type="Proteomes" id="UP001307760">
    <property type="component" value="Unassembled WGS sequence"/>
</dbReference>
<reference evidence="2 3" key="1">
    <citation type="submission" date="2023-12" db="EMBL/GenBank/DDBJ databases">
        <title>30 novel species of actinomycetes from the DSMZ collection.</title>
        <authorList>
            <person name="Nouioui I."/>
        </authorList>
    </citation>
    <scope>NUCLEOTIDE SEQUENCE [LARGE SCALE GENOMIC DNA]</scope>
    <source>
        <strain evidence="2 3">DSM 41528</strain>
    </source>
</reference>
<sequence length="44" mass="4589">MEVAPGIPGVVPVRDSKNADGPVLFFPVGGWSSFVTAVKKMTLS</sequence>
<organism evidence="2 3">
    <name type="scientific">Streptomyces bugieae</name>
    <dbReference type="NCBI Taxonomy" id="3098223"/>
    <lineage>
        <taxon>Bacteria</taxon>
        <taxon>Bacillati</taxon>
        <taxon>Actinomycetota</taxon>
        <taxon>Actinomycetes</taxon>
        <taxon>Kitasatosporales</taxon>
        <taxon>Streptomycetaceae</taxon>
        <taxon>Streptomyces</taxon>
    </lineage>
</organism>
<dbReference type="Pfam" id="PF04149">
    <property type="entry name" value="DUF397"/>
    <property type="match status" value="1"/>
</dbReference>